<keyword evidence="2" id="KW-1185">Reference proteome</keyword>
<proteinExistence type="predicted"/>
<accession>A0A6A5V3X1</accession>
<dbReference type="AlphaFoldDB" id="A0A6A5V3X1"/>
<organism evidence="1 2">
    <name type="scientific">Bimuria novae-zelandiae CBS 107.79</name>
    <dbReference type="NCBI Taxonomy" id="1447943"/>
    <lineage>
        <taxon>Eukaryota</taxon>
        <taxon>Fungi</taxon>
        <taxon>Dikarya</taxon>
        <taxon>Ascomycota</taxon>
        <taxon>Pezizomycotina</taxon>
        <taxon>Dothideomycetes</taxon>
        <taxon>Pleosporomycetidae</taxon>
        <taxon>Pleosporales</taxon>
        <taxon>Massarineae</taxon>
        <taxon>Didymosphaeriaceae</taxon>
        <taxon>Bimuria</taxon>
    </lineage>
</organism>
<dbReference type="Proteomes" id="UP000800036">
    <property type="component" value="Unassembled WGS sequence"/>
</dbReference>
<name>A0A6A5V3X1_9PLEO</name>
<evidence type="ECO:0000313" key="2">
    <source>
        <dbReference type="Proteomes" id="UP000800036"/>
    </source>
</evidence>
<gene>
    <name evidence="1" type="ORF">BU23DRAFT_202616</name>
</gene>
<protein>
    <submittedName>
        <fullName evidence="1">Uncharacterized protein</fullName>
    </submittedName>
</protein>
<dbReference type="OrthoDB" id="3793261at2759"/>
<dbReference type="EMBL" id="ML976698">
    <property type="protein sequence ID" value="KAF1970762.1"/>
    <property type="molecule type" value="Genomic_DNA"/>
</dbReference>
<reference evidence="1" key="1">
    <citation type="journal article" date="2020" name="Stud. Mycol.">
        <title>101 Dothideomycetes genomes: a test case for predicting lifestyles and emergence of pathogens.</title>
        <authorList>
            <person name="Haridas S."/>
            <person name="Albert R."/>
            <person name="Binder M."/>
            <person name="Bloem J."/>
            <person name="Labutti K."/>
            <person name="Salamov A."/>
            <person name="Andreopoulos B."/>
            <person name="Baker S."/>
            <person name="Barry K."/>
            <person name="Bills G."/>
            <person name="Bluhm B."/>
            <person name="Cannon C."/>
            <person name="Castanera R."/>
            <person name="Culley D."/>
            <person name="Daum C."/>
            <person name="Ezra D."/>
            <person name="Gonzalez J."/>
            <person name="Henrissat B."/>
            <person name="Kuo A."/>
            <person name="Liang C."/>
            <person name="Lipzen A."/>
            <person name="Lutzoni F."/>
            <person name="Magnuson J."/>
            <person name="Mondo S."/>
            <person name="Nolan M."/>
            <person name="Ohm R."/>
            <person name="Pangilinan J."/>
            <person name="Park H.-J."/>
            <person name="Ramirez L."/>
            <person name="Alfaro M."/>
            <person name="Sun H."/>
            <person name="Tritt A."/>
            <person name="Yoshinaga Y."/>
            <person name="Zwiers L.-H."/>
            <person name="Turgeon B."/>
            <person name="Goodwin S."/>
            <person name="Spatafora J."/>
            <person name="Crous P."/>
            <person name="Grigoriev I."/>
        </authorList>
    </citation>
    <scope>NUCLEOTIDE SEQUENCE</scope>
    <source>
        <strain evidence="1">CBS 107.79</strain>
    </source>
</reference>
<evidence type="ECO:0000313" key="1">
    <source>
        <dbReference type="EMBL" id="KAF1970762.1"/>
    </source>
</evidence>
<sequence>MTKLYLAIRTQSIRNTKPTYQVHQILLDQSFPISAHSFFGDDTFWFIDVMVERQCSNAHNEFTIRLRFPHHYNHKAWNPAEHVDVSAYPECVGSASDKMLAAAKMNDDLLKFMAEKGINVPVSIQYDNCNIAEIVYGIRLPSGENVWWEILEVEVDS</sequence>